<dbReference type="GO" id="GO:0005737">
    <property type="term" value="C:cytoplasm"/>
    <property type="evidence" value="ECO:0007669"/>
    <property type="project" value="TreeGrafter"/>
</dbReference>
<evidence type="ECO:0000256" key="3">
    <source>
        <dbReference type="ARBA" id="ARBA00022982"/>
    </source>
</evidence>
<dbReference type="RefSeq" id="WP_134110327.1">
    <property type="nucleotide sequence ID" value="NZ_SOCN01000001.1"/>
</dbReference>
<dbReference type="PANTHER" id="PTHR45663">
    <property type="entry name" value="GEO12009P1"/>
    <property type="match status" value="1"/>
</dbReference>
<comment type="caution">
    <text evidence="9">The sequence shown here is derived from an EMBL/GenBank/DDBJ whole genome shotgun (WGS) entry which is preliminary data.</text>
</comment>
<evidence type="ECO:0000256" key="2">
    <source>
        <dbReference type="ARBA" id="ARBA00022448"/>
    </source>
</evidence>
<dbReference type="PANTHER" id="PTHR45663:SF11">
    <property type="entry name" value="GEO12009P1"/>
    <property type="match status" value="1"/>
</dbReference>
<keyword evidence="4 7" id="KW-1015">Disulfide bond</keyword>
<evidence type="ECO:0000313" key="10">
    <source>
        <dbReference type="Proteomes" id="UP000295757"/>
    </source>
</evidence>
<keyword evidence="5 7" id="KW-0676">Redox-active center</keyword>
<dbReference type="Gene3D" id="3.40.30.10">
    <property type="entry name" value="Glutaredoxin"/>
    <property type="match status" value="1"/>
</dbReference>
<comment type="similarity">
    <text evidence="1 6">Belongs to the thioredoxin family.</text>
</comment>
<accession>A0A4R7UCQ2</accession>
<feature type="disulfide bond" description="Redox-active" evidence="7">
    <location>
        <begin position="29"/>
        <end position="32"/>
    </location>
</feature>
<keyword evidence="2" id="KW-0813">Transport</keyword>
<dbReference type="PROSITE" id="PS51352">
    <property type="entry name" value="THIOREDOXIN_2"/>
    <property type="match status" value="1"/>
</dbReference>
<dbReference type="InterPro" id="IPR005746">
    <property type="entry name" value="Thioredoxin"/>
</dbReference>
<gene>
    <name evidence="9" type="ORF">BCF59_0173</name>
</gene>
<reference evidence="9 10" key="1">
    <citation type="submission" date="2019-03" db="EMBL/GenBank/DDBJ databases">
        <title>Genomic Encyclopedia of Archaeal and Bacterial Type Strains, Phase II (KMG-II): from individual species to whole genera.</title>
        <authorList>
            <person name="Goeker M."/>
        </authorList>
    </citation>
    <scope>NUCLEOTIDE SEQUENCE [LARGE SCALE GENOMIC DNA]</scope>
    <source>
        <strain evidence="9 10">ATCC 35214</strain>
    </source>
</reference>
<organism evidence="9 10">
    <name type="scientific">Mycoplasmopsis mustelae</name>
    <dbReference type="NCBI Taxonomy" id="171289"/>
    <lineage>
        <taxon>Bacteria</taxon>
        <taxon>Bacillati</taxon>
        <taxon>Mycoplasmatota</taxon>
        <taxon>Mycoplasmoidales</taxon>
        <taxon>Metamycoplasmataceae</taxon>
        <taxon>Mycoplasmopsis</taxon>
    </lineage>
</organism>
<evidence type="ECO:0000313" key="9">
    <source>
        <dbReference type="EMBL" id="TDV24222.1"/>
    </source>
</evidence>
<dbReference type="SUPFAM" id="SSF52833">
    <property type="entry name" value="Thioredoxin-like"/>
    <property type="match status" value="1"/>
</dbReference>
<protein>
    <recommendedName>
        <fullName evidence="6">Thioredoxin</fullName>
    </recommendedName>
</protein>
<keyword evidence="3" id="KW-0249">Electron transport</keyword>
<dbReference type="GO" id="GO:0015035">
    <property type="term" value="F:protein-disulfide reductase activity"/>
    <property type="evidence" value="ECO:0007669"/>
    <property type="project" value="InterPro"/>
</dbReference>
<evidence type="ECO:0000256" key="4">
    <source>
        <dbReference type="ARBA" id="ARBA00023157"/>
    </source>
</evidence>
<evidence type="ECO:0000256" key="1">
    <source>
        <dbReference type="ARBA" id="ARBA00008987"/>
    </source>
</evidence>
<dbReference type="Pfam" id="PF00085">
    <property type="entry name" value="Thioredoxin"/>
    <property type="match status" value="1"/>
</dbReference>
<dbReference type="PROSITE" id="PS00194">
    <property type="entry name" value="THIOREDOXIN_1"/>
    <property type="match status" value="1"/>
</dbReference>
<dbReference type="InterPro" id="IPR013766">
    <property type="entry name" value="Thioredoxin_domain"/>
</dbReference>
<evidence type="ECO:0000256" key="7">
    <source>
        <dbReference type="PIRSR" id="PIRSR000077-4"/>
    </source>
</evidence>
<evidence type="ECO:0000256" key="6">
    <source>
        <dbReference type="PIRNR" id="PIRNR000077"/>
    </source>
</evidence>
<keyword evidence="10" id="KW-1185">Reference proteome</keyword>
<evidence type="ECO:0000256" key="5">
    <source>
        <dbReference type="ARBA" id="ARBA00023284"/>
    </source>
</evidence>
<dbReference type="AlphaFoldDB" id="A0A4R7UCQ2"/>
<dbReference type="PIRSF" id="PIRSF000077">
    <property type="entry name" value="Thioredoxin"/>
    <property type="match status" value="1"/>
</dbReference>
<dbReference type="InterPro" id="IPR017937">
    <property type="entry name" value="Thioredoxin_CS"/>
</dbReference>
<feature type="domain" description="Thioredoxin" evidence="8">
    <location>
        <begin position="1"/>
        <end position="103"/>
    </location>
</feature>
<dbReference type="Proteomes" id="UP000295757">
    <property type="component" value="Unassembled WGS sequence"/>
</dbReference>
<evidence type="ECO:0000259" key="8">
    <source>
        <dbReference type="PROSITE" id="PS51352"/>
    </source>
</evidence>
<dbReference type="OrthoDB" id="9790390at2"/>
<dbReference type="CDD" id="cd02947">
    <property type="entry name" value="TRX_family"/>
    <property type="match status" value="1"/>
</dbReference>
<proteinExistence type="inferred from homology"/>
<dbReference type="EMBL" id="SOCN01000001">
    <property type="protein sequence ID" value="TDV24222.1"/>
    <property type="molecule type" value="Genomic_DNA"/>
</dbReference>
<name>A0A4R7UCQ2_9BACT</name>
<sequence>MLTEANKEQVLEAMKSPKAKLVVFYAEWCGPCRMYKSSLDELADKDHMEILRFNIDSDKHFAREMGVETIPFSKVYENGALVKQFTGFRPYEALKDEIKNFLK</sequence>
<dbReference type="InterPro" id="IPR036249">
    <property type="entry name" value="Thioredoxin-like_sf"/>
</dbReference>